<dbReference type="Proteomes" id="UP001500403">
    <property type="component" value="Unassembled WGS sequence"/>
</dbReference>
<proteinExistence type="predicted"/>
<organism evidence="1 2">
    <name type="scientific">Streptomyces enissocaesilis</name>
    <dbReference type="NCBI Taxonomy" id="332589"/>
    <lineage>
        <taxon>Bacteria</taxon>
        <taxon>Bacillati</taxon>
        <taxon>Actinomycetota</taxon>
        <taxon>Actinomycetes</taxon>
        <taxon>Kitasatosporales</taxon>
        <taxon>Streptomycetaceae</taxon>
        <taxon>Streptomyces</taxon>
        <taxon>Streptomyces rochei group</taxon>
    </lineage>
</organism>
<evidence type="ECO:0000313" key="1">
    <source>
        <dbReference type="EMBL" id="GAA2972767.1"/>
    </source>
</evidence>
<keyword evidence="2" id="KW-1185">Reference proteome</keyword>
<reference evidence="1 2" key="1">
    <citation type="journal article" date="2019" name="Int. J. Syst. Evol. Microbiol.">
        <title>The Global Catalogue of Microorganisms (GCM) 10K type strain sequencing project: providing services to taxonomists for standard genome sequencing and annotation.</title>
        <authorList>
            <consortium name="The Broad Institute Genomics Platform"/>
            <consortium name="The Broad Institute Genome Sequencing Center for Infectious Disease"/>
            <person name="Wu L."/>
            <person name="Ma J."/>
        </authorList>
    </citation>
    <scope>NUCLEOTIDE SEQUENCE [LARGE SCALE GENOMIC DNA]</scope>
    <source>
        <strain evidence="1 2">JCM 9088</strain>
    </source>
</reference>
<dbReference type="EMBL" id="BAAAUD010000109">
    <property type="protein sequence ID" value="GAA2972767.1"/>
    <property type="molecule type" value="Genomic_DNA"/>
</dbReference>
<comment type="caution">
    <text evidence="1">The sequence shown here is derived from an EMBL/GenBank/DDBJ whole genome shotgun (WGS) entry which is preliminary data.</text>
</comment>
<sequence length="101" mass="10767">MLRDSLKCLAISIAHRHHRLGGLMPGPCRSAYIYITTARLVHRCRKACLSASRDAGHPAGGRLRGILALSCIFGAFPRLGSDEPVSTMPSVIHTQGSNGCA</sequence>
<accession>A0ABN3XPU7</accession>
<gene>
    <name evidence="1" type="ORF">GCM10010446_66560</name>
</gene>
<protein>
    <submittedName>
        <fullName evidence="1">Uncharacterized protein</fullName>
    </submittedName>
</protein>
<name>A0ABN3XPU7_9ACTN</name>
<evidence type="ECO:0000313" key="2">
    <source>
        <dbReference type="Proteomes" id="UP001500403"/>
    </source>
</evidence>